<protein>
    <recommendedName>
        <fullName evidence="9">Restriction endonuclease subunit R</fullName>
    </recommendedName>
</protein>
<dbReference type="InterPro" id="IPR054347">
    <property type="entry name" value="TOTE_primase"/>
</dbReference>
<evidence type="ECO:0000313" key="7">
    <source>
        <dbReference type="EMBL" id="OGM99319.1"/>
    </source>
</evidence>
<dbReference type="GO" id="GO:0004386">
    <property type="term" value="F:helicase activity"/>
    <property type="evidence" value="ECO:0007669"/>
    <property type="project" value="UniProtKB-KW"/>
</dbReference>
<dbReference type="CDD" id="cd17926">
    <property type="entry name" value="DEXHc_RE"/>
    <property type="match status" value="1"/>
</dbReference>
<accession>A0A1F8EG58</accession>
<dbReference type="CDD" id="cd18785">
    <property type="entry name" value="SF2_C"/>
    <property type="match status" value="1"/>
</dbReference>
<feature type="domain" description="Helicase ATP-binding" evidence="5">
    <location>
        <begin position="363"/>
        <end position="515"/>
    </location>
</feature>
<proteinExistence type="predicted"/>
<evidence type="ECO:0000256" key="4">
    <source>
        <dbReference type="ARBA" id="ARBA00022840"/>
    </source>
</evidence>
<dbReference type="InterPro" id="IPR006935">
    <property type="entry name" value="Helicase/UvrB_N"/>
</dbReference>
<dbReference type="PANTHER" id="PTHR11274:SF0">
    <property type="entry name" value="GENERAL TRANSCRIPTION AND DNA REPAIR FACTOR IIH HELICASE SUBUNIT XPB"/>
    <property type="match status" value="1"/>
</dbReference>
<dbReference type="SMART" id="SM00487">
    <property type="entry name" value="DEXDc"/>
    <property type="match status" value="1"/>
</dbReference>
<organism evidence="7 8">
    <name type="scientific">Candidatus Yanofskybacteria bacterium RIFCSPHIGHO2_01_FULL_41_27</name>
    <dbReference type="NCBI Taxonomy" id="1802662"/>
    <lineage>
        <taxon>Bacteria</taxon>
        <taxon>Candidatus Yanofskyibacteriota</taxon>
    </lineage>
</organism>
<dbReference type="PROSITE" id="PS51194">
    <property type="entry name" value="HELICASE_CTER"/>
    <property type="match status" value="1"/>
</dbReference>
<keyword evidence="4" id="KW-0067">ATP-binding</keyword>
<evidence type="ECO:0000259" key="5">
    <source>
        <dbReference type="PROSITE" id="PS51192"/>
    </source>
</evidence>
<dbReference type="Pfam" id="PF22548">
    <property type="entry name" value="AEP-TOTE"/>
    <property type="match status" value="1"/>
</dbReference>
<dbReference type="GO" id="GO:0003677">
    <property type="term" value="F:DNA binding"/>
    <property type="evidence" value="ECO:0007669"/>
    <property type="project" value="InterPro"/>
</dbReference>
<evidence type="ECO:0000313" key="8">
    <source>
        <dbReference type="Proteomes" id="UP000177503"/>
    </source>
</evidence>
<dbReference type="GO" id="GO:0005524">
    <property type="term" value="F:ATP binding"/>
    <property type="evidence" value="ECO:0007669"/>
    <property type="project" value="UniProtKB-KW"/>
</dbReference>
<dbReference type="EMBL" id="MGJC01000033">
    <property type="protein sequence ID" value="OGM99319.1"/>
    <property type="molecule type" value="Genomic_DNA"/>
</dbReference>
<name>A0A1F8EG58_9BACT</name>
<dbReference type="InterPro" id="IPR001650">
    <property type="entry name" value="Helicase_C-like"/>
</dbReference>
<evidence type="ECO:0008006" key="9">
    <source>
        <dbReference type="Google" id="ProtNLM"/>
    </source>
</evidence>
<keyword evidence="2" id="KW-0378">Hydrolase</keyword>
<dbReference type="InterPro" id="IPR014001">
    <property type="entry name" value="Helicase_ATP-bd"/>
</dbReference>
<evidence type="ECO:0000256" key="3">
    <source>
        <dbReference type="ARBA" id="ARBA00022806"/>
    </source>
</evidence>
<dbReference type="Proteomes" id="UP000177503">
    <property type="component" value="Unassembled WGS sequence"/>
</dbReference>
<sequence length="716" mass="81432">MISTGQIQLFMEIFIGRRDVYARRWEKNDKSGYSPAYQFSWPEFLEHKKNGGTMVSFTNKTTLPMTMETVKSHLDGKDSLGVYPLRTDGNCHLIVVDFDKSTWKVDAPAFVIKTQTYGLNPSLEISRSGNGAHVWIFFNDWYPAVKARTIIKTILDQTFEFSTQEENSYDRMFPNQDFLEDGGLGNLVALPLQGVLVPMGKSVFVDSKTLEPHSDQWKYLESISRVTSKQLDKLHTKLLKNKLGLTKKKNGKLNIHLGKMISIVKTDLTPDLSSFLKKELNFLNPGFVIKERMGLSTYKTERFFKLIQESADQISIPRGFLTQLLEYCHSKSIDFILEDDRQNLPKTKFKSKIEAYDYQQEIIDKSLNCDGGVIVAPPGGGKTVIGLSIIDKQSQPALILVHRAQLLSQWKERITQFLGVPKKEIGQFSGSKKKLGKQITVAMMQTLTRLNESEIAEIASKVGTVIIDECHHIPATTFREVIVQFNPKYIYGLTATPQRKYHDESLIFHYIGPIIATLDQKSASTGTLFSKLADSQPKTKLIIRSTTLSIPFTPKIDQYDLLSKLVIFNDTRNLQIVADILELVKQGKKIIVLTERKDHVDVLSLYLRGKAEVITLTGDDSVKSRRDKMVSIQQSNFQILLATGQLLGEGFDLPILDALVLAYPFSFEGKLIQYIGRIERGNQNRIINDYHDELTPVLSRMYKSRLRHYKKRGWVQ</sequence>
<evidence type="ECO:0000259" key="6">
    <source>
        <dbReference type="PROSITE" id="PS51194"/>
    </source>
</evidence>
<dbReference type="SUPFAM" id="SSF52540">
    <property type="entry name" value="P-loop containing nucleoside triphosphate hydrolases"/>
    <property type="match status" value="2"/>
</dbReference>
<dbReference type="InterPro" id="IPR050615">
    <property type="entry name" value="ATP-dep_DNA_Helicase"/>
</dbReference>
<dbReference type="PANTHER" id="PTHR11274">
    <property type="entry name" value="RAD25/XP-B DNA REPAIR HELICASE"/>
    <property type="match status" value="1"/>
</dbReference>
<evidence type="ECO:0000256" key="1">
    <source>
        <dbReference type="ARBA" id="ARBA00022741"/>
    </source>
</evidence>
<dbReference type="Gene3D" id="3.40.50.300">
    <property type="entry name" value="P-loop containing nucleotide triphosphate hydrolases"/>
    <property type="match status" value="2"/>
</dbReference>
<comment type="caution">
    <text evidence="7">The sequence shown here is derived from an EMBL/GenBank/DDBJ whole genome shotgun (WGS) entry which is preliminary data.</text>
</comment>
<evidence type="ECO:0000256" key="2">
    <source>
        <dbReference type="ARBA" id="ARBA00022801"/>
    </source>
</evidence>
<dbReference type="InterPro" id="IPR027417">
    <property type="entry name" value="P-loop_NTPase"/>
</dbReference>
<dbReference type="PROSITE" id="PS51192">
    <property type="entry name" value="HELICASE_ATP_BIND_1"/>
    <property type="match status" value="1"/>
</dbReference>
<keyword evidence="1" id="KW-0547">Nucleotide-binding</keyword>
<gene>
    <name evidence="7" type="ORF">A2736_01395</name>
</gene>
<reference evidence="7 8" key="1">
    <citation type="journal article" date="2016" name="Nat. Commun.">
        <title>Thousands of microbial genomes shed light on interconnected biogeochemical processes in an aquifer system.</title>
        <authorList>
            <person name="Anantharaman K."/>
            <person name="Brown C.T."/>
            <person name="Hug L.A."/>
            <person name="Sharon I."/>
            <person name="Castelle C.J."/>
            <person name="Probst A.J."/>
            <person name="Thomas B.C."/>
            <person name="Singh A."/>
            <person name="Wilkins M.J."/>
            <person name="Karaoz U."/>
            <person name="Brodie E.L."/>
            <person name="Williams K.H."/>
            <person name="Hubbard S.S."/>
            <person name="Banfield J.F."/>
        </authorList>
    </citation>
    <scope>NUCLEOTIDE SEQUENCE [LARGE SCALE GENOMIC DNA]</scope>
</reference>
<dbReference type="GO" id="GO:0016787">
    <property type="term" value="F:hydrolase activity"/>
    <property type="evidence" value="ECO:0007669"/>
    <property type="project" value="UniProtKB-KW"/>
</dbReference>
<dbReference type="Pfam" id="PF04851">
    <property type="entry name" value="ResIII"/>
    <property type="match status" value="1"/>
</dbReference>
<keyword evidence="3" id="KW-0347">Helicase</keyword>
<dbReference type="Pfam" id="PF00271">
    <property type="entry name" value="Helicase_C"/>
    <property type="match status" value="1"/>
</dbReference>
<feature type="domain" description="Helicase C-terminal" evidence="6">
    <location>
        <begin position="575"/>
        <end position="716"/>
    </location>
</feature>
<dbReference type="STRING" id="1802662.A2736_01395"/>
<dbReference type="AlphaFoldDB" id="A0A1F8EG58"/>